<name>A0A8I1LC18_9CORY</name>
<evidence type="ECO:0000256" key="2">
    <source>
        <dbReference type="ARBA" id="ARBA00022801"/>
    </source>
</evidence>
<dbReference type="Gene3D" id="3.40.50.1000">
    <property type="entry name" value="HAD superfamily/HAD-like"/>
    <property type="match status" value="1"/>
</dbReference>
<dbReference type="Gene3D" id="1.20.120.1600">
    <property type="match status" value="1"/>
</dbReference>
<dbReference type="SUPFAM" id="SSF56784">
    <property type="entry name" value="HAD-like"/>
    <property type="match status" value="1"/>
</dbReference>
<evidence type="ECO:0000313" key="4">
    <source>
        <dbReference type="EMBL" id="MBK3428780.1"/>
    </source>
</evidence>
<dbReference type="NCBIfam" id="TIGR01549">
    <property type="entry name" value="HAD-SF-IA-v1"/>
    <property type="match status" value="1"/>
</dbReference>
<evidence type="ECO:0000313" key="5">
    <source>
        <dbReference type="Proteomes" id="UP000603369"/>
    </source>
</evidence>
<keyword evidence="3" id="KW-0460">Magnesium</keyword>
<reference evidence="4 5" key="1">
    <citation type="submission" date="2020-12" db="EMBL/GenBank/DDBJ databases">
        <title>Draft genome sequence of the commensal strain Corynebacterium tuberculostearicum MFP09/CIP 102622 isolated from human skin.</title>
        <authorList>
            <person name="Boukerb A.M."/>
            <person name="Janvier X."/>
            <person name="Feuilloley M.G.J."/>
            <person name="Groboillot A."/>
        </authorList>
    </citation>
    <scope>NUCLEOTIDE SEQUENCE [LARGE SCALE GENOMIC DNA]</scope>
    <source>
        <strain evidence="4 5">CIP 102622</strain>
    </source>
</reference>
<dbReference type="RefSeq" id="WP_200436174.1">
    <property type="nucleotide sequence ID" value="NZ_JAEHFL010000015.1"/>
</dbReference>
<dbReference type="InterPro" id="IPR023214">
    <property type="entry name" value="HAD_sf"/>
</dbReference>
<gene>
    <name evidence="4" type="ORF">JDP02_09720</name>
</gene>
<dbReference type="GO" id="GO:0044281">
    <property type="term" value="P:small molecule metabolic process"/>
    <property type="evidence" value="ECO:0007669"/>
    <property type="project" value="UniProtKB-ARBA"/>
</dbReference>
<evidence type="ECO:0000256" key="3">
    <source>
        <dbReference type="ARBA" id="ARBA00022842"/>
    </source>
</evidence>
<dbReference type="Proteomes" id="UP000603369">
    <property type="component" value="Unassembled WGS sequence"/>
</dbReference>
<dbReference type="SFLD" id="SFLDG01129">
    <property type="entry name" value="C1.5:_HAD__Beta-PGM__Phosphata"/>
    <property type="match status" value="1"/>
</dbReference>
<dbReference type="PANTHER" id="PTHR46470:SF4">
    <property type="entry name" value="5-AMINO-6-(5-PHOSPHO-D-RIBITYLAMINO)URACIL PHOSPHATASE YIGB"/>
    <property type="match status" value="1"/>
</dbReference>
<protein>
    <submittedName>
        <fullName evidence="4">HAD family hydrolase</fullName>
    </submittedName>
</protein>
<dbReference type="EMBL" id="JAEHFL010000015">
    <property type="protein sequence ID" value="MBK3428780.1"/>
    <property type="molecule type" value="Genomic_DNA"/>
</dbReference>
<proteinExistence type="predicted"/>
<dbReference type="NCBIfam" id="TIGR01509">
    <property type="entry name" value="HAD-SF-IA-v3"/>
    <property type="match status" value="1"/>
</dbReference>
<keyword evidence="5" id="KW-1185">Reference proteome</keyword>
<dbReference type="AlphaFoldDB" id="A0A8I1LC18"/>
<dbReference type="InterPro" id="IPR006439">
    <property type="entry name" value="HAD-SF_hydro_IA"/>
</dbReference>
<dbReference type="PRINTS" id="PR00413">
    <property type="entry name" value="HADHALOGNASE"/>
</dbReference>
<evidence type="ECO:0000256" key="1">
    <source>
        <dbReference type="ARBA" id="ARBA00001946"/>
    </source>
</evidence>
<dbReference type="Pfam" id="PF00702">
    <property type="entry name" value="Hydrolase"/>
    <property type="match status" value="1"/>
</dbReference>
<comment type="caution">
    <text evidence="4">The sequence shown here is derived from an EMBL/GenBank/DDBJ whole genome shotgun (WGS) entry which is preliminary data.</text>
</comment>
<dbReference type="PANTHER" id="PTHR46470">
    <property type="entry name" value="N-ACYLNEURAMINATE-9-PHOSPHATASE"/>
    <property type="match status" value="1"/>
</dbReference>
<accession>A0A8I1LC18</accession>
<dbReference type="SFLD" id="SFLDS00003">
    <property type="entry name" value="Haloacid_Dehalogenase"/>
    <property type="match status" value="1"/>
</dbReference>
<dbReference type="GO" id="GO:0016787">
    <property type="term" value="F:hydrolase activity"/>
    <property type="evidence" value="ECO:0007669"/>
    <property type="project" value="UniProtKB-KW"/>
</dbReference>
<comment type="cofactor">
    <cofactor evidence="1">
        <name>Mg(2+)</name>
        <dbReference type="ChEBI" id="CHEBI:18420"/>
    </cofactor>
</comment>
<keyword evidence="2 4" id="KW-0378">Hydrolase</keyword>
<sequence>MIRALLFDLDDTLLDHTGAARDAVDQWCRELGLPEGQHARFAAIERKWFQAYERGEVSHHGQRAARCREFLGREMSDAEALAAYDGYLSAYREQWRAFADALPTFTWALESGFQVGILTNGEREMQQAKLEATGLALADVLLIPTVDLGCPKPQREAYLAACRQLGVTPADTLMVGDSLANDVEGARAAGLHALHLDRAGKGDLSSLSALREVLPQRAS</sequence>
<organism evidence="4 5">
    <name type="scientific">Corynebacterium tuberculostearicum</name>
    <dbReference type="NCBI Taxonomy" id="38304"/>
    <lineage>
        <taxon>Bacteria</taxon>
        <taxon>Bacillati</taxon>
        <taxon>Actinomycetota</taxon>
        <taxon>Actinomycetes</taxon>
        <taxon>Mycobacteriales</taxon>
        <taxon>Corynebacteriaceae</taxon>
        <taxon>Corynebacterium</taxon>
    </lineage>
</organism>
<dbReference type="InterPro" id="IPR051400">
    <property type="entry name" value="HAD-like_hydrolase"/>
</dbReference>
<dbReference type="InterPro" id="IPR036412">
    <property type="entry name" value="HAD-like_sf"/>
</dbReference>